<accession>A0A8T1U6G4</accession>
<organism evidence="2 3">
    <name type="scientific">Phytophthora cactorum</name>
    <dbReference type="NCBI Taxonomy" id="29920"/>
    <lineage>
        <taxon>Eukaryota</taxon>
        <taxon>Sar</taxon>
        <taxon>Stramenopiles</taxon>
        <taxon>Oomycota</taxon>
        <taxon>Peronosporomycetes</taxon>
        <taxon>Peronosporales</taxon>
        <taxon>Peronosporaceae</taxon>
        <taxon>Phytophthora</taxon>
    </lineage>
</organism>
<dbReference type="AlphaFoldDB" id="A0A8T1U6G4"/>
<comment type="caution">
    <text evidence="2">The sequence shown here is derived from an EMBL/GenBank/DDBJ whole genome shotgun (WGS) entry which is preliminary data.</text>
</comment>
<dbReference type="Proteomes" id="UP000688947">
    <property type="component" value="Unassembled WGS sequence"/>
</dbReference>
<proteinExistence type="predicted"/>
<evidence type="ECO:0000313" key="2">
    <source>
        <dbReference type="EMBL" id="KAG6954764.1"/>
    </source>
</evidence>
<feature type="region of interest" description="Disordered" evidence="1">
    <location>
        <begin position="29"/>
        <end position="50"/>
    </location>
</feature>
<sequence length="399" mass="43832">MNSREYEDPDVGFGDTVSEILSTAASLEAIESGDESSCTGESDSPGVTTRTGLSTVRNVVQQALNSASGGKSGGKNEDVNTIDNGDACQKQCYDEEGVEYGNGSYVTSNYYPMDEYVNEYGTSYGCGEHNVGRYVERDGVNAAATTEEKPLSEDLVALADVVERESLLATDSGPRAWEGPEFGEQMPVMEAVVAATENVSETASGPSTAVPVEINTTIATSVGVGVVSKSDMERLTNRQDATFYFQHVLDAQDEPVSGYFRCRCWRVRQHVPRTGYSNLVSHVRNQHSDFEDIVRSAVPAETGTLVPWTCRRSLNLFGWLRWTVICNLPLHFCETPETRRYSNLDPIGEEQLLEGIACVVQHVKTIMRSELPDHFGLKLDGWSHNSEHYLAVFVCYELG</sequence>
<dbReference type="PANTHER" id="PTHR40866:SF1">
    <property type="entry name" value="BED-TYPE DOMAIN-CONTAINING PROTEIN"/>
    <property type="match status" value="1"/>
</dbReference>
<dbReference type="EMBL" id="JAENGZ010000721">
    <property type="protein sequence ID" value="KAG6954764.1"/>
    <property type="molecule type" value="Genomic_DNA"/>
</dbReference>
<dbReference type="OrthoDB" id="125290at2759"/>
<feature type="compositionally biased region" description="Polar residues" evidence="1">
    <location>
        <begin position="35"/>
        <end position="50"/>
    </location>
</feature>
<evidence type="ECO:0000256" key="1">
    <source>
        <dbReference type="SAM" id="MobiDB-lite"/>
    </source>
</evidence>
<protein>
    <recommendedName>
        <fullName evidence="4">BED-type domain-containing protein</fullName>
    </recommendedName>
</protein>
<dbReference type="VEuPathDB" id="FungiDB:PC110_g19634"/>
<reference evidence="2" key="1">
    <citation type="submission" date="2021-01" db="EMBL/GenBank/DDBJ databases">
        <title>Phytophthora aleatoria, a newly-described species from Pinus radiata is distinct from Phytophthora cactorum isolates based on comparative genomics.</title>
        <authorList>
            <person name="Mcdougal R."/>
            <person name="Panda P."/>
            <person name="Williams N."/>
            <person name="Studholme D.J."/>
        </authorList>
    </citation>
    <scope>NUCLEOTIDE SEQUENCE</scope>
    <source>
        <strain evidence="2">NZFS 3830</strain>
    </source>
</reference>
<feature type="non-terminal residue" evidence="2">
    <location>
        <position position="1"/>
    </location>
</feature>
<evidence type="ECO:0000313" key="3">
    <source>
        <dbReference type="Proteomes" id="UP000688947"/>
    </source>
</evidence>
<gene>
    <name evidence="2" type="ORF">JG687_00011606</name>
</gene>
<dbReference type="VEuPathDB" id="FungiDB:PC110_g20675"/>
<evidence type="ECO:0008006" key="4">
    <source>
        <dbReference type="Google" id="ProtNLM"/>
    </source>
</evidence>
<dbReference type="PANTHER" id="PTHR40866">
    <property type="entry name" value="BED-TYPE DOMAIN-CONTAINING PROTEIN"/>
    <property type="match status" value="1"/>
</dbReference>
<dbReference type="VEuPathDB" id="FungiDB:PC110_g13517"/>
<name>A0A8T1U6G4_9STRA</name>